<protein>
    <recommendedName>
        <fullName evidence="2">RapZ C-terminal domain-containing protein</fullName>
    </recommendedName>
</protein>
<feature type="compositionally biased region" description="Acidic residues" evidence="1">
    <location>
        <begin position="1301"/>
        <end position="1319"/>
    </location>
</feature>
<organism evidence="3 4">
    <name type="scientific">Effrenium voratum</name>
    <dbReference type="NCBI Taxonomy" id="2562239"/>
    <lineage>
        <taxon>Eukaryota</taxon>
        <taxon>Sar</taxon>
        <taxon>Alveolata</taxon>
        <taxon>Dinophyceae</taxon>
        <taxon>Suessiales</taxon>
        <taxon>Symbiodiniaceae</taxon>
        <taxon>Effrenium</taxon>
    </lineage>
</organism>
<name>A0AA36J8C6_9DINO</name>
<evidence type="ECO:0000313" key="3">
    <source>
        <dbReference type="EMBL" id="CAJ1400374.1"/>
    </source>
</evidence>
<accession>A0AA36J8C6</accession>
<dbReference type="Pfam" id="PF22740">
    <property type="entry name" value="PapZ_C"/>
    <property type="match status" value="1"/>
</dbReference>
<keyword evidence="4" id="KW-1185">Reference proteome</keyword>
<comment type="caution">
    <text evidence="3">The sequence shown here is derived from an EMBL/GenBank/DDBJ whole genome shotgun (WGS) entry which is preliminary data.</text>
</comment>
<feature type="region of interest" description="Disordered" evidence="1">
    <location>
        <begin position="308"/>
        <end position="336"/>
    </location>
</feature>
<proteinExistence type="predicted"/>
<dbReference type="EMBL" id="CAUJNA010003369">
    <property type="protein sequence ID" value="CAJ1400374.1"/>
    <property type="molecule type" value="Genomic_DNA"/>
</dbReference>
<reference evidence="3" key="1">
    <citation type="submission" date="2023-08" db="EMBL/GenBank/DDBJ databases">
        <authorList>
            <person name="Chen Y."/>
            <person name="Shah S."/>
            <person name="Dougan E. K."/>
            <person name="Thang M."/>
            <person name="Chan C."/>
        </authorList>
    </citation>
    <scope>NUCLEOTIDE SEQUENCE</scope>
</reference>
<dbReference type="Gene3D" id="3.90.550.10">
    <property type="entry name" value="Spore Coat Polysaccharide Biosynthesis Protein SpsA, Chain A"/>
    <property type="match status" value="1"/>
</dbReference>
<feature type="region of interest" description="Disordered" evidence="1">
    <location>
        <begin position="1726"/>
        <end position="1746"/>
    </location>
</feature>
<dbReference type="Proteomes" id="UP001178507">
    <property type="component" value="Unassembled WGS sequence"/>
</dbReference>
<feature type="region of interest" description="Disordered" evidence="1">
    <location>
        <begin position="1071"/>
        <end position="1093"/>
    </location>
</feature>
<dbReference type="InterPro" id="IPR029044">
    <property type="entry name" value="Nucleotide-diphossugar_trans"/>
</dbReference>
<feature type="region of interest" description="Disordered" evidence="1">
    <location>
        <begin position="1168"/>
        <end position="1196"/>
    </location>
</feature>
<dbReference type="InterPro" id="IPR053931">
    <property type="entry name" value="RapZ_C"/>
</dbReference>
<dbReference type="SUPFAM" id="SSF53448">
    <property type="entry name" value="Nucleotide-diphospho-sugar transferases"/>
    <property type="match status" value="1"/>
</dbReference>
<feature type="region of interest" description="Disordered" evidence="1">
    <location>
        <begin position="1290"/>
        <end position="1340"/>
    </location>
</feature>
<evidence type="ECO:0000259" key="2">
    <source>
        <dbReference type="Pfam" id="PF22740"/>
    </source>
</evidence>
<evidence type="ECO:0000256" key="1">
    <source>
        <dbReference type="SAM" id="MobiDB-lite"/>
    </source>
</evidence>
<sequence>MKWSKWTHWISGQVFEGTCAKGVGSDVSKLTTHGTVECGTGSALRKLDFAPRNGCGTGNTHQYVWQCSAFIQTPNTQCVQKETSCASITGDLSNWRLDKYRLECPQLTALKSFRFESCGASSYKYVYTCCSVPGMGGCEVRETDWAEGAGGTLEHLSGHSMACEQGEAMRGFVLDSKVPVSNPGRGEIRYIYACCTVPVALPISVVQTSSLAGSFDAWEGGYCPHGSVEGRLTFSQDMSYQSSAGAASGNLLQYDMHAGEWCVAGICVAHGVAHPIELPKEPNAAFQVSPNAPLNGEYEGKGVMDYEAPPAEEEQGGGDGGLLPDPSKKKSRKSFQPSDFTLDTNFVSSVTFTPWKPTDCSDTAALPTEGPATGSPTDRCYLAFCKASRNALRNAQFALLGVGDRIQRNANGVENFDGTRGPVATAIQPRAEEGTSLLSQEAVAEEHPCYHAFNDQTNKRELGGSIWDITNAANAYSQAGLNVESLYWCSARDIERTRQLDNRDGDGQLVDAFSDLASGIADLACDATPEGMAIIAPMGVGAGMAWDTEELCDDITAAIGTGVEFINHVDQAGWTYKFAANDAADCNPLQEGLQRIYCDLYCIEDAVRKGDQSILDTLGNMYEKIKLTTKEMFDFYIAQVLGKMGVLEGSMFGRFDAISDEIMNLDVKVGDQVNVKTGDLDTQLKDIIAKLNKDLDVSTGTIDGKVDSIASAVGALQVESIHSVKQSMQGLMKDLHRQVQGGHLDQKLALRELKHLDAFARQQAHAFRGNASAGNLRAASAALHKHTQGARQRTGWARGKALPQRAAEQSEEHLNLVEDVLHSSRKHTDLMRRKVHAGQKMQQELRQTFASLAGLKVTVTAADGTPSERELTPVDKSRIEIFRNLSKWWRRAGKRGRSDQDVFRLYKAKFGDYPSLDVEPAMDQLAAISQLVKSNSLPYVDFSVFGPHGLRQLRRAVFTSYTLNAATGEWSKKETPGPDSIQAWERCFKTYRVSLLLLGVVDSERLESYMEFIKFMDRIRRSLNECPQFGYTKAAPWSAVFAMAIREAEFWSKEVKTPATLLLARNKSLPAREDSDSSDGGPKLGAKVRKKGKAKYRGDNKSIFDKGLEEQLADRDQDLVGGKWARTSMLAALLWRVWLSLLGFFNVVLLLPWWRGWDGDGWQWQDEGAGRRGRWQNEGDEADESRRKAARRVPEQGAWQQDFPDDEFVYGCVPLALTDLPPGQHYQEVRTQIEDLGCMIKVKKKKQPHLSRVTVKGQHARDAWKLFCDYVAHLLPGLEWRQLRPPRRKLPTEAAAGDNAKDEDEEGEEADWDPDEDNDGPAHAAASADAGPSYEATAPLRTQEVPLVKLTRDDCGNIRVEADGQARVIRSPGGPPTRPAWELAQRCAQEAMTQHGLSPEPERVIKGWQLRNALAINLAMCLEHLGHSVRFCVALFDSGAGGGTPAEEADFGDTVRFLKQHFSEHLRNGSLVVSAAGKQFFHSSQCKNAAHKLALVTPWETGAEAVDGWLPKIRATQPPRAPGNNRAHLLVNLDADNILSADFCKQLLSRGCGVGALLQNNSIWGFRCVGGSDSGCTGRVGCPDHAYVALGGYDEAFHPTGYQDIDFFERLKAAGTARENVRLLRFHCGWSIPNSTVAKRAKNEAKTRWTGSATKWATQNSENRQASLAALSQGRWWRNAPGGEKPRGDSACWQVIEGIGNTDPADRGMVPVRLAAVPLGAGGGTPAPAVAGPPPMPSGVSNAGHGGVPASVPDGFLPECQLRIITCGTSNLSSVLPALLKERVRDPAVVTAMQTLKSDSARHADISEEALMVCLRAVPGLMAFDGPVMFLDLRGAHDPEGDPRLRDHIGLHPQILLGVSKHPVFADSLRRVRRVVLARFVNEPMARPHITVVAYCRGGNHRSVAFGHLLWHVTSDTARQFIRCARFDVLNLTEGAGLWATPRRCGPCASCKHVNLPSRSQLQQSLQMAYQNAVSVWATQL</sequence>
<feature type="compositionally biased region" description="Low complexity" evidence="1">
    <location>
        <begin position="1321"/>
        <end position="1333"/>
    </location>
</feature>
<evidence type="ECO:0000313" key="4">
    <source>
        <dbReference type="Proteomes" id="UP001178507"/>
    </source>
</evidence>
<feature type="domain" description="RapZ C-terminal" evidence="2">
    <location>
        <begin position="1829"/>
        <end position="1914"/>
    </location>
</feature>
<gene>
    <name evidence="3" type="ORF">EVOR1521_LOCUS23718</name>
</gene>